<evidence type="ECO:0000256" key="2">
    <source>
        <dbReference type="RuleBase" id="RU362097"/>
    </source>
</evidence>
<comment type="caution">
    <text evidence="3">The sequence shown here is derived from an EMBL/GenBank/DDBJ whole genome shotgun (WGS) entry which is preliminary data.</text>
</comment>
<organism evidence="3 4">
    <name type="scientific">Denitromonas halophila</name>
    <dbReference type="NCBI Taxonomy" id="1629404"/>
    <lineage>
        <taxon>Bacteria</taxon>
        <taxon>Pseudomonadati</taxon>
        <taxon>Pseudomonadota</taxon>
        <taxon>Betaproteobacteria</taxon>
        <taxon>Rhodocyclales</taxon>
        <taxon>Zoogloeaceae</taxon>
        <taxon>Denitromonas</taxon>
    </lineage>
</organism>
<proteinExistence type="inferred from homology"/>
<dbReference type="Pfam" id="PF02321">
    <property type="entry name" value="OEP"/>
    <property type="match status" value="2"/>
</dbReference>
<protein>
    <submittedName>
        <fullName evidence="3">Efflux transporter outer membrane subunit</fullName>
    </submittedName>
</protein>
<keyword evidence="2" id="KW-0564">Palmitate</keyword>
<dbReference type="AlphaFoldDB" id="A0A557QYS5"/>
<comment type="subcellular location">
    <subcellularLocation>
        <location evidence="2">Cell membrane</location>
        <topology evidence="2">Lipid-anchor</topology>
    </subcellularLocation>
</comment>
<dbReference type="NCBIfam" id="TIGR01845">
    <property type="entry name" value="outer_NodT"/>
    <property type="match status" value="1"/>
</dbReference>
<evidence type="ECO:0000256" key="1">
    <source>
        <dbReference type="ARBA" id="ARBA00007613"/>
    </source>
</evidence>
<dbReference type="PANTHER" id="PTHR30203">
    <property type="entry name" value="OUTER MEMBRANE CATION EFFLUX PROTEIN"/>
    <property type="match status" value="1"/>
</dbReference>
<dbReference type="OrthoDB" id="9770517at2"/>
<keyword evidence="2" id="KW-1134">Transmembrane beta strand</keyword>
<dbReference type="Gene3D" id="1.20.1600.10">
    <property type="entry name" value="Outer membrane efflux proteins (OEP)"/>
    <property type="match status" value="1"/>
</dbReference>
<dbReference type="Proteomes" id="UP000319502">
    <property type="component" value="Unassembled WGS sequence"/>
</dbReference>
<dbReference type="GO" id="GO:0015562">
    <property type="term" value="F:efflux transmembrane transporter activity"/>
    <property type="evidence" value="ECO:0007669"/>
    <property type="project" value="InterPro"/>
</dbReference>
<name>A0A557QYS5_9RHOO</name>
<evidence type="ECO:0000313" key="4">
    <source>
        <dbReference type="Proteomes" id="UP000319502"/>
    </source>
</evidence>
<accession>A0A557QYS5</accession>
<dbReference type="InterPro" id="IPR003423">
    <property type="entry name" value="OMP_efflux"/>
</dbReference>
<keyword evidence="2" id="KW-0472">Membrane</keyword>
<evidence type="ECO:0000313" key="3">
    <source>
        <dbReference type="EMBL" id="TVO58059.1"/>
    </source>
</evidence>
<keyword evidence="2" id="KW-0812">Transmembrane</keyword>
<reference evidence="3 4" key="1">
    <citation type="submission" date="2019-07" db="EMBL/GenBank/DDBJ databases">
        <title>The pathways for chlorine oxyanion respiration interact through the shared metabolite chlorate.</title>
        <authorList>
            <person name="Barnum T.P."/>
            <person name="Cheng Y."/>
            <person name="Hill K.A."/>
            <person name="Lucas L.N."/>
            <person name="Carlson H.K."/>
            <person name="Coates J.D."/>
        </authorList>
    </citation>
    <scope>NUCLEOTIDE SEQUENCE [LARGE SCALE GENOMIC DNA]</scope>
    <source>
        <strain evidence="3 4">SFB-3</strain>
    </source>
</reference>
<dbReference type="PANTHER" id="PTHR30203:SF30">
    <property type="entry name" value="OUTER MEMBRANE PROTEIN-RELATED"/>
    <property type="match status" value="1"/>
</dbReference>
<keyword evidence="2" id="KW-0449">Lipoprotein</keyword>
<gene>
    <name evidence="3" type="ORF">FHP91_06565</name>
</gene>
<dbReference type="SUPFAM" id="SSF56954">
    <property type="entry name" value="Outer membrane efflux proteins (OEP)"/>
    <property type="match status" value="1"/>
</dbReference>
<sequence>MRCSRKFAFTMTSPTKNWSHKRKPMARGTAMTKPLTRLAPLLAALVLSACAVGPVYEAPAIALPGQFEAAPVSATLATQLGDAWWLHYQDPVLDQLMAEALTHNADVQLAAARLEEARARAGIADADRYPSVSANAGSQRARSSLEGIPTNPRTGNLHTLGLSASYELDLWGRYRQASDAARADLLGAVAARRTVALSLSAELATRYFDLQAADERLRVLRQTLSARKNTAALLRQRMDAGSASQFDVLQADAAVAQVESDLATTLSAQQSTEAALAVLLGRSPRAIFEETLTRGAKADTAVVVPAGLPAELLRRRPDLIEAEQALVAATARIGEAQAQRLPAIALTAALGRESTDLSNLLDANAGVFSLAASLTQPIWDAGRLKRNVDIAESRATQARLRYTQAVAGAFADVRRALAAQRGATDSRRAQATRVEALQTALNQSQQRFDAGLVSRLEVLDTERSLLDAQVALTNASAAQKTAIADLFRALGGGWQPPSEAGATVQ</sequence>
<dbReference type="Gene3D" id="2.20.200.10">
    <property type="entry name" value="Outer membrane efflux proteins (OEP)"/>
    <property type="match status" value="1"/>
</dbReference>
<comment type="similarity">
    <text evidence="1 2">Belongs to the outer membrane factor (OMF) (TC 1.B.17) family.</text>
</comment>
<keyword evidence="4" id="KW-1185">Reference proteome</keyword>
<dbReference type="EMBL" id="VMNK01000005">
    <property type="protein sequence ID" value="TVO58059.1"/>
    <property type="molecule type" value="Genomic_DNA"/>
</dbReference>
<dbReference type="InterPro" id="IPR010131">
    <property type="entry name" value="MdtP/NodT-like"/>
</dbReference>
<dbReference type="GO" id="GO:0005886">
    <property type="term" value="C:plasma membrane"/>
    <property type="evidence" value="ECO:0007669"/>
    <property type="project" value="UniProtKB-SubCell"/>
</dbReference>